<dbReference type="PANTHER" id="PTHR32444:SF247">
    <property type="entry name" value="OS01G0958200 PROTEIN"/>
    <property type="match status" value="1"/>
</dbReference>
<evidence type="ECO:0000259" key="5">
    <source>
        <dbReference type="PROSITE" id="PS50927"/>
    </source>
</evidence>
<dbReference type="PANTHER" id="PTHR32444">
    <property type="entry name" value="BULB-TYPE LECTIN DOMAIN-CONTAINING PROTEIN"/>
    <property type="match status" value="1"/>
</dbReference>
<accession>A0A2N9IDR6</accession>
<evidence type="ECO:0000256" key="1">
    <source>
        <dbReference type="ARBA" id="ARBA00022729"/>
    </source>
</evidence>
<evidence type="ECO:0000313" key="6">
    <source>
        <dbReference type="EMBL" id="SPD22264.1"/>
    </source>
</evidence>
<name>A0A2N9IDR6_FAGSY</name>
<feature type="signal peptide" evidence="4">
    <location>
        <begin position="1"/>
        <end position="30"/>
    </location>
</feature>
<feature type="chain" id="PRO_5014835112" description="Bulb-type lectin domain-containing protein" evidence="4">
    <location>
        <begin position="31"/>
        <end position="116"/>
    </location>
</feature>
<dbReference type="SUPFAM" id="SSF51110">
    <property type="entry name" value="alpha-D-mannose-specific plant lectins"/>
    <property type="match status" value="1"/>
</dbReference>
<gene>
    <name evidence="6" type="ORF">FSB_LOCUS50146</name>
</gene>
<dbReference type="AlphaFoldDB" id="A0A2N9IDR6"/>
<dbReference type="EMBL" id="OIVN01005400">
    <property type="protein sequence ID" value="SPD22264.1"/>
    <property type="molecule type" value="Genomic_DNA"/>
</dbReference>
<organism evidence="6">
    <name type="scientific">Fagus sylvatica</name>
    <name type="common">Beechnut</name>
    <dbReference type="NCBI Taxonomy" id="28930"/>
    <lineage>
        <taxon>Eukaryota</taxon>
        <taxon>Viridiplantae</taxon>
        <taxon>Streptophyta</taxon>
        <taxon>Embryophyta</taxon>
        <taxon>Tracheophyta</taxon>
        <taxon>Spermatophyta</taxon>
        <taxon>Magnoliopsida</taxon>
        <taxon>eudicotyledons</taxon>
        <taxon>Gunneridae</taxon>
        <taxon>Pentapetalae</taxon>
        <taxon>rosids</taxon>
        <taxon>fabids</taxon>
        <taxon>Fagales</taxon>
        <taxon>Fagaceae</taxon>
        <taxon>Fagus</taxon>
    </lineage>
</organism>
<evidence type="ECO:0000256" key="4">
    <source>
        <dbReference type="SAM" id="SignalP"/>
    </source>
</evidence>
<dbReference type="InterPro" id="IPR036426">
    <property type="entry name" value="Bulb-type_lectin_dom_sf"/>
</dbReference>
<keyword evidence="2" id="KW-1015">Disulfide bond</keyword>
<keyword evidence="1 4" id="KW-0732">Signal</keyword>
<evidence type="ECO:0000256" key="3">
    <source>
        <dbReference type="ARBA" id="ARBA00023180"/>
    </source>
</evidence>
<sequence length="116" mass="13147">MEQSISKKSWCRFALLLLIIMSLKVHLSTASDTLYPGQPLAWNQTLSSRNGIFELGFFTPGKSHNYYVGIWYKRIAEKTVVWVANRDTPVSDPSSLDPSSLTWVQGIRCSGEMDFE</sequence>
<reference evidence="6" key="1">
    <citation type="submission" date="2018-02" db="EMBL/GenBank/DDBJ databases">
        <authorList>
            <person name="Cohen D.B."/>
            <person name="Kent A.D."/>
        </authorList>
    </citation>
    <scope>NUCLEOTIDE SEQUENCE</scope>
</reference>
<evidence type="ECO:0000256" key="2">
    <source>
        <dbReference type="ARBA" id="ARBA00023157"/>
    </source>
</evidence>
<keyword evidence="3" id="KW-0325">Glycoprotein</keyword>
<protein>
    <recommendedName>
        <fullName evidence="5">Bulb-type lectin domain-containing protein</fullName>
    </recommendedName>
</protein>
<proteinExistence type="predicted"/>
<feature type="domain" description="Bulb-type lectin" evidence="5">
    <location>
        <begin position="31"/>
        <end position="116"/>
    </location>
</feature>
<dbReference type="PROSITE" id="PS50927">
    <property type="entry name" value="BULB_LECTIN"/>
    <property type="match status" value="1"/>
</dbReference>
<dbReference type="Gene3D" id="2.90.10.10">
    <property type="entry name" value="Bulb-type lectin domain"/>
    <property type="match status" value="1"/>
</dbReference>
<dbReference type="InterPro" id="IPR001480">
    <property type="entry name" value="Bulb-type_lectin_dom"/>
</dbReference>